<dbReference type="GO" id="GO:0047769">
    <property type="term" value="F:arogenate dehydratase activity"/>
    <property type="evidence" value="ECO:0007669"/>
    <property type="project" value="TreeGrafter"/>
</dbReference>
<dbReference type="Gramene" id="KOM31914">
    <property type="protein sequence ID" value="KOM31914"/>
    <property type="gene ID" value="LR48_Vigan01g147000"/>
</dbReference>
<name>A0A0L9TP27_PHAAN</name>
<dbReference type="AlphaFoldDB" id="A0A0L9TP27"/>
<evidence type="ECO:0000313" key="3">
    <source>
        <dbReference type="Proteomes" id="UP000053144"/>
    </source>
</evidence>
<dbReference type="GO" id="GO:0004664">
    <property type="term" value="F:prephenate dehydratase activity"/>
    <property type="evidence" value="ECO:0007669"/>
    <property type="project" value="TreeGrafter"/>
</dbReference>
<gene>
    <name evidence="2" type="ORF">LR48_Vigan01g147000</name>
</gene>
<dbReference type="InterPro" id="IPR045865">
    <property type="entry name" value="ACT-like_dom_sf"/>
</dbReference>
<evidence type="ECO:0000256" key="1">
    <source>
        <dbReference type="SAM" id="MobiDB-lite"/>
    </source>
</evidence>
<reference evidence="3" key="1">
    <citation type="journal article" date="2015" name="Proc. Natl. Acad. Sci. U.S.A.">
        <title>Genome sequencing of adzuki bean (Vigna angularis) provides insight into high starch and low fat accumulation and domestication.</title>
        <authorList>
            <person name="Yang K."/>
            <person name="Tian Z."/>
            <person name="Chen C."/>
            <person name="Luo L."/>
            <person name="Zhao B."/>
            <person name="Wang Z."/>
            <person name="Yu L."/>
            <person name="Li Y."/>
            <person name="Sun Y."/>
            <person name="Li W."/>
            <person name="Chen Y."/>
            <person name="Li Y."/>
            <person name="Zhang Y."/>
            <person name="Ai D."/>
            <person name="Zhao J."/>
            <person name="Shang C."/>
            <person name="Ma Y."/>
            <person name="Wu B."/>
            <person name="Wang M."/>
            <person name="Gao L."/>
            <person name="Sun D."/>
            <person name="Zhang P."/>
            <person name="Guo F."/>
            <person name="Wang W."/>
            <person name="Li Y."/>
            <person name="Wang J."/>
            <person name="Varshney R.K."/>
            <person name="Wang J."/>
            <person name="Ling H.Q."/>
            <person name="Wan P."/>
        </authorList>
    </citation>
    <scope>NUCLEOTIDE SEQUENCE</scope>
    <source>
        <strain evidence="3">cv. Jingnong 6</strain>
    </source>
</reference>
<dbReference type="PANTHER" id="PTHR21022:SF12">
    <property type="entry name" value="AROGENATE DEHYDRATASE"/>
    <property type="match status" value="1"/>
</dbReference>
<dbReference type="PANTHER" id="PTHR21022">
    <property type="entry name" value="PREPHENATE DEHYDRATASE P PROTEIN"/>
    <property type="match status" value="1"/>
</dbReference>
<feature type="region of interest" description="Disordered" evidence="1">
    <location>
        <begin position="74"/>
        <end position="97"/>
    </location>
</feature>
<dbReference type="GO" id="GO:0009507">
    <property type="term" value="C:chloroplast"/>
    <property type="evidence" value="ECO:0007669"/>
    <property type="project" value="TreeGrafter"/>
</dbReference>
<dbReference type="Gene3D" id="3.30.70.260">
    <property type="match status" value="1"/>
</dbReference>
<sequence length="276" mass="30476">MTRDGHKIISRYLVLARDPIIPKAYKPFKTSIVLTLNEGTGGLFKALAVFALRDINLSKIHGRQPENAIITIPSCTQPSPSSSSRTHLQRGKLKQIQKQNRRREFHVPLLSTVAPATAFQPSSITIIGLATLRQKPLIVPLSPERRNHLPRVAFGGAIFELDPCGGKQQRDSNLGLPFSVRTWMLTSPSSISPYPPTMPMPWSSCLESLLLPPIIRRSSRTFASRPPAALTTPPTSLYYPFSSFCSPPPGWAPPVNSLNVNNVMVPEDDIHGRYSI</sequence>
<feature type="compositionally biased region" description="Basic residues" evidence="1">
    <location>
        <begin position="87"/>
        <end position="97"/>
    </location>
</feature>
<dbReference type="GO" id="GO:0009094">
    <property type="term" value="P:L-phenylalanine biosynthetic process"/>
    <property type="evidence" value="ECO:0007669"/>
    <property type="project" value="TreeGrafter"/>
</dbReference>
<accession>A0A0L9TP27</accession>
<dbReference type="SUPFAM" id="SSF55021">
    <property type="entry name" value="ACT-like"/>
    <property type="match status" value="1"/>
</dbReference>
<dbReference type="STRING" id="3914.A0A0L9TP27"/>
<dbReference type="Proteomes" id="UP000053144">
    <property type="component" value="Chromosome 1"/>
</dbReference>
<dbReference type="EMBL" id="CM003371">
    <property type="protein sequence ID" value="KOM31914.1"/>
    <property type="molecule type" value="Genomic_DNA"/>
</dbReference>
<proteinExistence type="predicted"/>
<feature type="compositionally biased region" description="Low complexity" evidence="1">
    <location>
        <begin position="74"/>
        <end position="86"/>
    </location>
</feature>
<organism evidence="2 3">
    <name type="scientific">Phaseolus angularis</name>
    <name type="common">Azuki bean</name>
    <name type="synonym">Vigna angularis</name>
    <dbReference type="NCBI Taxonomy" id="3914"/>
    <lineage>
        <taxon>Eukaryota</taxon>
        <taxon>Viridiplantae</taxon>
        <taxon>Streptophyta</taxon>
        <taxon>Embryophyta</taxon>
        <taxon>Tracheophyta</taxon>
        <taxon>Spermatophyta</taxon>
        <taxon>Magnoliopsida</taxon>
        <taxon>eudicotyledons</taxon>
        <taxon>Gunneridae</taxon>
        <taxon>Pentapetalae</taxon>
        <taxon>rosids</taxon>
        <taxon>fabids</taxon>
        <taxon>Fabales</taxon>
        <taxon>Fabaceae</taxon>
        <taxon>Papilionoideae</taxon>
        <taxon>50 kb inversion clade</taxon>
        <taxon>NPAAA clade</taxon>
        <taxon>indigoferoid/millettioid clade</taxon>
        <taxon>Phaseoleae</taxon>
        <taxon>Vigna</taxon>
    </lineage>
</organism>
<protein>
    <submittedName>
        <fullName evidence="2">Uncharacterized protein</fullName>
    </submittedName>
</protein>
<evidence type="ECO:0000313" key="2">
    <source>
        <dbReference type="EMBL" id="KOM31914.1"/>
    </source>
</evidence>